<accession>A0ACB9H8L7</accession>
<gene>
    <name evidence="1" type="ORF">L2E82_06091</name>
</gene>
<dbReference type="Proteomes" id="UP001055811">
    <property type="component" value="Linkage Group LG01"/>
</dbReference>
<keyword evidence="2" id="KW-1185">Reference proteome</keyword>
<proteinExistence type="predicted"/>
<sequence length="113" mass="12880">MQLGLDDCTRALLAAVDTCACSPPLRKAIFPIYSYHVPVPMTISIHIFHLNILILSNPSRRYTAFIRRNLQNLFIAFVAFIRHRLILRSSSLNQPLRHQLIPLSPPSSLVCHH</sequence>
<evidence type="ECO:0000313" key="1">
    <source>
        <dbReference type="EMBL" id="KAI3792218.1"/>
    </source>
</evidence>
<organism evidence="1 2">
    <name type="scientific">Cichorium intybus</name>
    <name type="common">Chicory</name>
    <dbReference type="NCBI Taxonomy" id="13427"/>
    <lineage>
        <taxon>Eukaryota</taxon>
        <taxon>Viridiplantae</taxon>
        <taxon>Streptophyta</taxon>
        <taxon>Embryophyta</taxon>
        <taxon>Tracheophyta</taxon>
        <taxon>Spermatophyta</taxon>
        <taxon>Magnoliopsida</taxon>
        <taxon>eudicotyledons</taxon>
        <taxon>Gunneridae</taxon>
        <taxon>Pentapetalae</taxon>
        <taxon>asterids</taxon>
        <taxon>campanulids</taxon>
        <taxon>Asterales</taxon>
        <taxon>Asteraceae</taxon>
        <taxon>Cichorioideae</taxon>
        <taxon>Cichorieae</taxon>
        <taxon>Cichoriinae</taxon>
        <taxon>Cichorium</taxon>
    </lineage>
</organism>
<name>A0ACB9H8L7_CICIN</name>
<reference evidence="1 2" key="2">
    <citation type="journal article" date="2022" name="Mol. Ecol. Resour.">
        <title>The genomes of chicory, endive, great burdock and yacon provide insights into Asteraceae paleo-polyploidization history and plant inulin production.</title>
        <authorList>
            <person name="Fan W."/>
            <person name="Wang S."/>
            <person name="Wang H."/>
            <person name="Wang A."/>
            <person name="Jiang F."/>
            <person name="Liu H."/>
            <person name="Zhao H."/>
            <person name="Xu D."/>
            <person name="Zhang Y."/>
        </authorList>
    </citation>
    <scope>NUCLEOTIDE SEQUENCE [LARGE SCALE GENOMIC DNA]</scope>
    <source>
        <strain evidence="2">cv. Punajuju</strain>
        <tissue evidence="1">Leaves</tissue>
    </source>
</reference>
<evidence type="ECO:0000313" key="2">
    <source>
        <dbReference type="Proteomes" id="UP001055811"/>
    </source>
</evidence>
<comment type="caution">
    <text evidence="1">The sequence shown here is derived from an EMBL/GenBank/DDBJ whole genome shotgun (WGS) entry which is preliminary data.</text>
</comment>
<protein>
    <submittedName>
        <fullName evidence="1">Uncharacterized protein</fullName>
    </submittedName>
</protein>
<dbReference type="EMBL" id="CM042009">
    <property type="protein sequence ID" value="KAI3792218.1"/>
    <property type="molecule type" value="Genomic_DNA"/>
</dbReference>
<reference evidence="2" key="1">
    <citation type="journal article" date="2022" name="Mol. Ecol. Resour.">
        <title>The genomes of chicory, endive, great burdock and yacon provide insights into Asteraceae palaeo-polyploidization history and plant inulin production.</title>
        <authorList>
            <person name="Fan W."/>
            <person name="Wang S."/>
            <person name="Wang H."/>
            <person name="Wang A."/>
            <person name="Jiang F."/>
            <person name="Liu H."/>
            <person name="Zhao H."/>
            <person name="Xu D."/>
            <person name="Zhang Y."/>
        </authorList>
    </citation>
    <scope>NUCLEOTIDE SEQUENCE [LARGE SCALE GENOMIC DNA]</scope>
    <source>
        <strain evidence="2">cv. Punajuju</strain>
    </source>
</reference>